<name>A0A1X0QXZ1_RHIZD</name>
<accession>A0A1X0QXZ1</accession>
<reference evidence="2" key="1">
    <citation type="journal article" date="2016" name="Proc. Natl. Acad. Sci. U.S.A.">
        <title>Lipid metabolic changes in an early divergent fungus govern the establishment of a mutualistic symbiosis with endobacteria.</title>
        <authorList>
            <person name="Lastovetsky O.A."/>
            <person name="Gaspar M.L."/>
            <person name="Mondo S.J."/>
            <person name="LaButti K.M."/>
            <person name="Sandor L."/>
            <person name="Grigoriev I.V."/>
            <person name="Henry S.A."/>
            <person name="Pawlowska T.E."/>
        </authorList>
    </citation>
    <scope>NUCLEOTIDE SEQUENCE [LARGE SCALE GENOMIC DNA]</scope>
    <source>
        <strain evidence="2">ATCC 52814</strain>
    </source>
</reference>
<dbReference type="VEuPathDB" id="FungiDB:BCV72DRAFT_312482"/>
<dbReference type="AlphaFoldDB" id="A0A1X0QXZ1"/>
<evidence type="ECO:0000256" key="1">
    <source>
        <dbReference type="SAM" id="MobiDB-lite"/>
    </source>
</evidence>
<dbReference type="OrthoDB" id="2286999at2759"/>
<feature type="compositionally biased region" description="Polar residues" evidence="1">
    <location>
        <begin position="26"/>
        <end position="39"/>
    </location>
</feature>
<sequence length="582" mass="67848">MPRIPIYPEAEQLIALKSRTRIENIQSNDNSDVLPAQNSKRTDTKRKDTFDVIKAKKDGKRRHQAAISETPSSTNELLQIKLGSNHQRYTVSIPFASFCRETPKKANSLEKIKTISGFIREAILKSQLFVNYFILKHPNKLTNGFFEQNFWHTISRIVRAGPDKIKSILVDYRNRRKERPNEENLDVDQLTNSFVYLSSTTTHGNLFVEENGLRNYEQSLSTACETVATSYNNYYIENFEDIICNYFFYTLKRKYPNVKVGYIKNLVYNHVYDEILIRCEPSSIPDEILGHFDSDVASSLSSFLNPLILEIKNRMLTLPVSKVSLNNGPFKILPVLRHILEKYENLHMAQPSSIDKDNVSKFVYPRLFSLFPNPGLGWRFIKVDAQNLTGIFPEAKQEKQINESPFNHNQRQFFQMFDFKKLGFRSWEELKNMLEQRGRMFLNGMYTDGYMCRMLFCRKVLPAPATDDVSLEVSDFTTDKVEKYFRPYTVDQGRKDAFVSYYRGTDVRRLSSAEYYGMGGKIKRQKLQQERKKSLGIERIEANMSSSKTASLQRYMSYINYMLQHMDILLNFYNFEAAKLKG</sequence>
<proteinExistence type="predicted"/>
<protein>
    <recommendedName>
        <fullName evidence="3">EF-hand domain-containing protein</fullName>
    </recommendedName>
</protein>
<evidence type="ECO:0008006" key="3">
    <source>
        <dbReference type="Google" id="ProtNLM"/>
    </source>
</evidence>
<feature type="region of interest" description="Disordered" evidence="1">
    <location>
        <begin position="26"/>
        <end position="45"/>
    </location>
</feature>
<gene>
    <name evidence="2" type="ORF">BCV72DRAFT_312482</name>
</gene>
<dbReference type="Proteomes" id="UP000242414">
    <property type="component" value="Unassembled WGS sequence"/>
</dbReference>
<dbReference type="EMBL" id="KV921966">
    <property type="protein sequence ID" value="ORE04606.1"/>
    <property type="molecule type" value="Genomic_DNA"/>
</dbReference>
<organism evidence="2">
    <name type="scientific">Rhizopus microsporus var. microsporus</name>
    <dbReference type="NCBI Taxonomy" id="86635"/>
    <lineage>
        <taxon>Eukaryota</taxon>
        <taxon>Fungi</taxon>
        <taxon>Fungi incertae sedis</taxon>
        <taxon>Mucoromycota</taxon>
        <taxon>Mucoromycotina</taxon>
        <taxon>Mucoromycetes</taxon>
        <taxon>Mucorales</taxon>
        <taxon>Mucorineae</taxon>
        <taxon>Rhizopodaceae</taxon>
        <taxon>Rhizopus</taxon>
    </lineage>
</organism>
<evidence type="ECO:0000313" key="2">
    <source>
        <dbReference type="EMBL" id="ORE04606.1"/>
    </source>
</evidence>